<evidence type="ECO:0000313" key="2">
    <source>
        <dbReference type="Proteomes" id="UP000887560"/>
    </source>
</evidence>
<reference evidence="3" key="1">
    <citation type="submission" date="2022-11" db="UniProtKB">
        <authorList>
            <consortium name="WormBaseParasite"/>
        </authorList>
    </citation>
    <scope>IDENTIFICATION</scope>
</reference>
<dbReference type="AlphaFoldDB" id="A0A915PFR6"/>
<protein>
    <submittedName>
        <fullName evidence="3">Uncharacterized protein</fullName>
    </submittedName>
</protein>
<proteinExistence type="predicted"/>
<accession>A0A915PFR6</accession>
<evidence type="ECO:0000256" key="1">
    <source>
        <dbReference type="SAM" id="Phobius"/>
    </source>
</evidence>
<keyword evidence="1" id="KW-1133">Transmembrane helix</keyword>
<keyword evidence="1" id="KW-0812">Transmembrane</keyword>
<keyword evidence="1" id="KW-0472">Membrane</keyword>
<organism evidence="2 3">
    <name type="scientific">Meloidogyne floridensis</name>
    <dbReference type="NCBI Taxonomy" id="298350"/>
    <lineage>
        <taxon>Eukaryota</taxon>
        <taxon>Metazoa</taxon>
        <taxon>Ecdysozoa</taxon>
        <taxon>Nematoda</taxon>
        <taxon>Chromadorea</taxon>
        <taxon>Rhabditida</taxon>
        <taxon>Tylenchina</taxon>
        <taxon>Tylenchomorpha</taxon>
        <taxon>Tylenchoidea</taxon>
        <taxon>Meloidogynidae</taxon>
        <taxon>Meloidogyninae</taxon>
        <taxon>Meloidogyne</taxon>
    </lineage>
</organism>
<sequence>MILIINAIRDSPYDLTIIYLIVFAFNNSNYLLLECFEEMCLCIMSKDFRKLVKNQFVKNTQTNVVVETVNVAPGIQQGKRKVNIQRNNLINNN</sequence>
<name>A0A915PFR6_9BILA</name>
<dbReference type="Proteomes" id="UP000887560">
    <property type="component" value="Unplaced"/>
</dbReference>
<keyword evidence="2" id="KW-1185">Reference proteome</keyword>
<feature type="transmembrane region" description="Helical" evidence="1">
    <location>
        <begin position="12"/>
        <end position="33"/>
    </location>
</feature>
<dbReference type="WBParaSite" id="scf7180000424578.g13499">
    <property type="protein sequence ID" value="scf7180000424578.g13499"/>
    <property type="gene ID" value="scf7180000424578.g13499"/>
</dbReference>
<evidence type="ECO:0000313" key="3">
    <source>
        <dbReference type="WBParaSite" id="scf7180000424578.g13499"/>
    </source>
</evidence>